<evidence type="ECO:0000256" key="3">
    <source>
        <dbReference type="ARBA" id="ARBA00022679"/>
    </source>
</evidence>
<dbReference type="Gene3D" id="3.90.120.10">
    <property type="entry name" value="DNA Methylase, subunit A, domain 2"/>
    <property type="match status" value="1"/>
</dbReference>
<keyword evidence="4 7" id="KW-0949">S-adenosyl-L-methionine</keyword>
<keyword evidence="2 7" id="KW-0489">Methyltransferase</keyword>
<comment type="caution">
    <text evidence="8">The sequence shown here is derived from an EMBL/GenBank/DDBJ whole genome shotgun (WGS) entry which is preliminary data.</text>
</comment>
<evidence type="ECO:0000256" key="5">
    <source>
        <dbReference type="ARBA" id="ARBA00022747"/>
    </source>
</evidence>
<dbReference type="Proteomes" id="UP001171620">
    <property type="component" value="Unassembled WGS sequence"/>
</dbReference>
<keyword evidence="5" id="KW-0680">Restriction system</keyword>
<dbReference type="AlphaFoldDB" id="A0AAW7T577"/>
<dbReference type="GO" id="GO:0009307">
    <property type="term" value="P:DNA restriction-modification system"/>
    <property type="evidence" value="ECO:0007669"/>
    <property type="project" value="UniProtKB-KW"/>
</dbReference>
<evidence type="ECO:0000313" key="8">
    <source>
        <dbReference type="EMBL" id="MDN7795978.1"/>
    </source>
</evidence>
<dbReference type="Gene3D" id="3.40.50.150">
    <property type="entry name" value="Vaccinia Virus protein VP39"/>
    <property type="match status" value="1"/>
</dbReference>
<dbReference type="PROSITE" id="PS51679">
    <property type="entry name" value="SAM_MT_C5"/>
    <property type="match status" value="1"/>
</dbReference>
<evidence type="ECO:0000256" key="1">
    <source>
        <dbReference type="ARBA" id="ARBA00011975"/>
    </source>
</evidence>
<evidence type="ECO:0000256" key="2">
    <source>
        <dbReference type="ARBA" id="ARBA00022603"/>
    </source>
</evidence>
<dbReference type="RefSeq" id="WP_071039625.1">
    <property type="nucleotide sequence ID" value="NZ_JAUJRV010000008.1"/>
</dbReference>
<dbReference type="InterPro" id="IPR018117">
    <property type="entry name" value="C5_DNA_meth_AS"/>
</dbReference>
<evidence type="ECO:0000256" key="4">
    <source>
        <dbReference type="ARBA" id="ARBA00022691"/>
    </source>
</evidence>
<comment type="catalytic activity">
    <reaction evidence="6">
        <text>a 2'-deoxycytidine in DNA + S-adenosyl-L-methionine = a 5-methyl-2'-deoxycytidine in DNA + S-adenosyl-L-homocysteine + H(+)</text>
        <dbReference type="Rhea" id="RHEA:13681"/>
        <dbReference type="Rhea" id="RHEA-COMP:11369"/>
        <dbReference type="Rhea" id="RHEA-COMP:11370"/>
        <dbReference type="ChEBI" id="CHEBI:15378"/>
        <dbReference type="ChEBI" id="CHEBI:57856"/>
        <dbReference type="ChEBI" id="CHEBI:59789"/>
        <dbReference type="ChEBI" id="CHEBI:85452"/>
        <dbReference type="ChEBI" id="CHEBI:85454"/>
        <dbReference type="EC" id="2.1.1.37"/>
    </reaction>
</comment>
<dbReference type="PANTHER" id="PTHR10629">
    <property type="entry name" value="CYTOSINE-SPECIFIC METHYLTRANSFERASE"/>
    <property type="match status" value="1"/>
</dbReference>
<proteinExistence type="inferred from homology"/>
<reference evidence="8" key="1">
    <citation type="submission" date="2023-07" db="EMBL/GenBank/DDBJ databases">
        <title>A collection of bacterial strains from the Burkholderia cepacia Research Laboratory and Repository.</title>
        <authorList>
            <person name="Lipuma J."/>
            <person name="Spilker T."/>
            <person name="Caverly L."/>
        </authorList>
    </citation>
    <scope>NUCLEOTIDE SEQUENCE</scope>
    <source>
        <strain evidence="8">AU44268</strain>
    </source>
</reference>
<keyword evidence="3 7" id="KW-0808">Transferase</keyword>
<dbReference type="PANTHER" id="PTHR10629:SF52">
    <property type="entry name" value="DNA (CYTOSINE-5)-METHYLTRANSFERASE 1"/>
    <property type="match status" value="1"/>
</dbReference>
<organism evidence="8 9">
    <name type="scientific">Burkholderia vietnamiensis</name>
    <dbReference type="NCBI Taxonomy" id="60552"/>
    <lineage>
        <taxon>Bacteria</taxon>
        <taxon>Pseudomonadati</taxon>
        <taxon>Pseudomonadota</taxon>
        <taxon>Betaproteobacteria</taxon>
        <taxon>Burkholderiales</taxon>
        <taxon>Burkholderiaceae</taxon>
        <taxon>Burkholderia</taxon>
        <taxon>Burkholderia cepacia complex</taxon>
    </lineage>
</organism>
<dbReference type="InterPro" id="IPR050390">
    <property type="entry name" value="C5-Methyltransferase"/>
</dbReference>
<dbReference type="GO" id="GO:0003886">
    <property type="term" value="F:DNA (cytosine-5-)-methyltransferase activity"/>
    <property type="evidence" value="ECO:0007669"/>
    <property type="project" value="UniProtKB-EC"/>
</dbReference>
<feature type="active site" evidence="7">
    <location>
        <position position="91"/>
    </location>
</feature>
<dbReference type="EC" id="2.1.1.37" evidence="1"/>
<dbReference type="PROSITE" id="PS00094">
    <property type="entry name" value="C5_MTASE_1"/>
    <property type="match status" value="1"/>
</dbReference>
<evidence type="ECO:0000313" key="9">
    <source>
        <dbReference type="Proteomes" id="UP001171620"/>
    </source>
</evidence>
<dbReference type="SUPFAM" id="SSF53335">
    <property type="entry name" value="S-adenosyl-L-methionine-dependent methyltransferases"/>
    <property type="match status" value="1"/>
</dbReference>
<protein>
    <recommendedName>
        <fullName evidence="1">DNA (cytosine-5-)-methyltransferase</fullName>
        <ecNumber evidence="1">2.1.1.37</ecNumber>
    </recommendedName>
</protein>
<dbReference type="GO" id="GO:0032259">
    <property type="term" value="P:methylation"/>
    <property type="evidence" value="ECO:0007669"/>
    <property type="project" value="UniProtKB-KW"/>
</dbReference>
<accession>A0AAW7T577</accession>
<name>A0AAW7T577_BURVI</name>
<gene>
    <name evidence="8" type="ORF">QZM33_13640</name>
</gene>
<dbReference type="InterPro" id="IPR029063">
    <property type="entry name" value="SAM-dependent_MTases_sf"/>
</dbReference>
<comment type="similarity">
    <text evidence="7">Belongs to the class I-like SAM-binding methyltransferase superfamily. C5-methyltransferase family.</text>
</comment>
<dbReference type="InterPro" id="IPR001525">
    <property type="entry name" value="C5_MeTfrase"/>
</dbReference>
<dbReference type="EMBL" id="JAUJRV010000008">
    <property type="protein sequence ID" value="MDN7795978.1"/>
    <property type="molecule type" value="Genomic_DNA"/>
</dbReference>
<evidence type="ECO:0000256" key="6">
    <source>
        <dbReference type="ARBA" id="ARBA00047422"/>
    </source>
</evidence>
<evidence type="ECO:0000256" key="7">
    <source>
        <dbReference type="PROSITE-ProRule" id="PRU01016"/>
    </source>
</evidence>
<sequence>MNPQLCTSRGAPQAAPLLYGSVCSGIEAVSLAWQPLGLEAAWFAEIEPFPSAVLAHRYPHVPNLGDMTAIARQVRAGTVPAPDILVGGTPCQSFSVAGSRRGLDDPRGALSLAYVELANAIDQTRQQDRRPAATLVWENVPGVLNDRSNAFGHFLGALAGESRALQPPGGKWAHAGCVSGPRRRIAWRVLDAQYFGVAQRRKRVFLVASGGDGLDPAEVLFERAGLLGDSCAGRAPWQEAARAAGPGADAAGACAGLAGFAELKQPYGKVTTTFGFSNGRGPTDLAASLMAGGPKHDICTETYLVQSIAGSIAHTLDTANNGKGSSEDGTGKGVPIIAFTAQGSGADATLDLTPTLRAGGHRNSHANAGVMPAIAFAQNTRCEVRFESGHGQVAGTILSNGKPGYGVPVVACVSLRGREQGLAAELGGSVAAALRTSGGGADKPHVLAPDFEAHFRYDWNHPGPGDWSHWRVRRLMPLECERLQGMPDDYTLIPYRGKPAADAPRYKAIGNSMAVPCMAWLGQRLKQYLHKTGSTASD</sequence>
<dbReference type="Pfam" id="PF00145">
    <property type="entry name" value="DNA_methylase"/>
    <property type="match status" value="2"/>
</dbReference>